<organism evidence="1 2">
    <name type="scientific">Hibiscus sabdariffa</name>
    <name type="common">roselle</name>
    <dbReference type="NCBI Taxonomy" id="183260"/>
    <lineage>
        <taxon>Eukaryota</taxon>
        <taxon>Viridiplantae</taxon>
        <taxon>Streptophyta</taxon>
        <taxon>Embryophyta</taxon>
        <taxon>Tracheophyta</taxon>
        <taxon>Spermatophyta</taxon>
        <taxon>Magnoliopsida</taxon>
        <taxon>eudicotyledons</taxon>
        <taxon>Gunneridae</taxon>
        <taxon>Pentapetalae</taxon>
        <taxon>rosids</taxon>
        <taxon>malvids</taxon>
        <taxon>Malvales</taxon>
        <taxon>Malvaceae</taxon>
        <taxon>Malvoideae</taxon>
        <taxon>Hibiscus</taxon>
    </lineage>
</organism>
<accession>A0ABR2FVB4</accession>
<gene>
    <name evidence="1" type="ORF">V6N12_022655</name>
</gene>
<proteinExistence type="predicted"/>
<name>A0ABR2FVB4_9ROSI</name>
<dbReference type="EMBL" id="JBBPBM010000004">
    <property type="protein sequence ID" value="KAK8588199.1"/>
    <property type="molecule type" value="Genomic_DNA"/>
</dbReference>
<evidence type="ECO:0000313" key="2">
    <source>
        <dbReference type="Proteomes" id="UP001472677"/>
    </source>
</evidence>
<keyword evidence="2" id="KW-1185">Reference proteome</keyword>
<sequence length="139" mass="15182">MGNGTSTYFIKDSFLSGSKSVWLIDAQGNMRKVNLPAKAAEIMLEEPGYIASALEDALFLCELTMNFREGSLQSYGCDMGIIEAACRSRRKKISGAKVLPDLTATEEESGVEKGIHVPGYRLGNCRPWIPALEPIPQVL</sequence>
<dbReference type="Proteomes" id="UP001472677">
    <property type="component" value="Unassembled WGS sequence"/>
</dbReference>
<reference evidence="1 2" key="1">
    <citation type="journal article" date="2024" name="G3 (Bethesda)">
        <title>Genome assembly of Hibiscus sabdariffa L. provides insights into metabolisms of medicinal natural products.</title>
        <authorList>
            <person name="Kim T."/>
        </authorList>
    </citation>
    <scope>NUCLEOTIDE SEQUENCE [LARGE SCALE GENOMIC DNA]</scope>
    <source>
        <strain evidence="1">TK-2024</strain>
        <tissue evidence="1">Old leaves</tissue>
    </source>
</reference>
<protein>
    <submittedName>
        <fullName evidence="1">Uncharacterized protein</fullName>
    </submittedName>
</protein>
<comment type="caution">
    <text evidence="1">The sequence shown here is derived from an EMBL/GenBank/DDBJ whole genome shotgun (WGS) entry which is preliminary data.</text>
</comment>
<evidence type="ECO:0000313" key="1">
    <source>
        <dbReference type="EMBL" id="KAK8588199.1"/>
    </source>
</evidence>